<comment type="caution">
    <text evidence="1">The sequence shown here is derived from an EMBL/GenBank/DDBJ whole genome shotgun (WGS) entry which is preliminary data.</text>
</comment>
<proteinExistence type="predicted"/>
<organism evidence="1 2">
    <name type="scientific">Chryseobacterium kwangjuense</name>
    <dbReference type="NCBI Taxonomy" id="267125"/>
    <lineage>
        <taxon>Bacteria</taxon>
        <taxon>Pseudomonadati</taxon>
        <taxon>Bacteroidota</taxon>
        <taxon>Flavobacteriia</taxon>
        <taxon>Flavobacteriales</taxon>
        <taxon>Weeksellaceae</taxon>
        <taxon>Chryseobacterium group</taxon>
        <taxon>Chryseobacterium</taxon>
    </lineage>
</organism>
<accession>A0A135WLQ0</accession>
<evidence type="ECO:0000313" key="2">
    <source>
        <dbReference type="Proteomes" id="UP000070513"/>
    </source>
</evidence>
<dbReference type="AlphaFoldDB" id="A0A135WLQ0"/>
<reference evidence="2" key="1">
    <citation type="submission" date="2015-12" db="EMBL/GenBank/DDBJ databases">
        <title>Genome sequence of a biocontrol rhizobacterium Chryseobacterium kwangjuense strain KJ1R5 isolated from pepper (Capsicum annuum L.).</title>
        <authorList>
            <person name="Jeong J.-J."/>
            <person name="Park H."/>
            <person name="Mannaa M."/>
            <person name="Sang M.K."/>
            <person name="Choi I.-G."/>
            <person name="Kim K.D."/>
        </authorList>
    </citation>
    <scope>NUCLEOTIDE SEQUENCE [LARGE SCALE GENOMIC DNA]</scope>
    <source>
        <strain evidence="2">KJ1R5</strain>
    </source>
</reference>
<reference evidence="1 2" key="2">
    <citation type="journal article" date="2016" name="Genome Announc.">
        <title>Draft Genome Sequence of a Biocontrol Rhizobacterium, Chryseobacterium kwangjuense Strain KJ1R5, Isolated from Pepper (Capsicum annuum).</title>
        <authorList>
            <person name="Jeong J.J."/>
            <person name="Park H."/>
            <person name="Park B.H."/>
            <person name="Mannaa M."/>
            <person name="Sang M.K."/>
            <person name="Choi I.G."/>
            <person name="Kim K.D."/>
        </authorList>
    </citation>
    <scope>NUCLEOTIDE SEQUENCE [LARGE SCALE GENOMIC DNA]</scope>
    <source>
        <strain evidence="1 2">KJ1R5</strain>
    </source>
</reference>
<sequence length="200" mass="23794">MDKIFLEKNIVIIGDFKPSNYDKLFFIKNGILKEEEILDGSIFLPDNSYIETSEYIIDISDFRITITLKNTKLSIKDSSIQKLFNDLYIKAYGFNFKIVLLCDDISTVSKKFFYFEQNKLNKFFDNDTTVYGYYVSSEYQNSRIRLNIDPIELFSKDNKSTKNALDFNFNFHFKDDEFLKSIENFQSFEDYTQTIIKEYE</sequence>
<dbReference type="OrthoDB" id="1452689at2"/>
<dbReference type="EMBL" id="LPUR01000001">
    <property type="protein sequence ID" value="KXH85821.1"/>
    <property type="molecule type" value="Genomic_DNA"/>
</dbReference>
<gene>
    <name evidence="1" type="ORF">AU378_08790</name>
</gene>
<dbReference type="RefSeq" id="WP_062650040.1">
    <property type="nucleotide sequence ID" value="NZ_LPUR01000001.1"/>
</dbReference>
<protein>
    <submittedName>
        <fullName evidence="1">Uncharacterized protein</fullName>
    </submittedName>
</protein>
<evidence type="ECO:0000313" key="1">
    <source>
        <dbReference type="EMBL" id="KXH85821.1"/>
    </source>
</evidence>
<dbReference type="Proteomes" id="UP000070513">
    <property type="component" value="Unassembled WGS sequence"/>
</dbReference>
<name>A0A135WLQ0_9FLAO</name>